<comment type="subunit">
    <text evidence="6">Hexamer; each subunit is composed of an acidic and a basic chain derived from a single precursor and linked by a disulfide bond.</text>
</comment>
<dbReference type="Gene3D" id="2.60.120.10">
    <property type="entry name" value="Jelly Rolls"/>
    <property type="match status" value="2"/>
</dbReference>
<dbReference type="CDD" id="cd02243">
    <property type="entry name" value="cupin_11S_legumin_C"/>
    <property type="match status" value="1"/>
</dbReference>
<dbReference type="Proteomes" id="UP001161247">
    <property type="component" value="Chromosome 1"/>
</dbReference>
<dbReference type="InterPro" id="IPR006044">
    <property type="entry name" value="11S_seedstore_pln"/>
</dbReference>
<evidence type="ECO:0000256" key="1">
    <source>
        <dbReference type="ARBA" id="ARBA00007178"/>
    </source>
</evidence>
<dbReference type="InterPro" id="IPR022379">
    <property type="entry name" value="11S_seedstore_CS"/>
</dbReference>
<name>A0AAV1C7A0_OLDCO</name>
<accession>A0AAV1C7A0</accession>
<organism evidence="9 10">
    <name type="scientific">Oldenlandia corymbosa var. corymbosa</name>
    <dbReference type="NCBI Taxonomy" id="529605"/>
    <lineage>
        <taxon>Eukaryota</taxon>
        <taxon>Viridiplantae</taxon>
        <taxon>Streptophyta</taxon>
        <taxon>Embryophyta</taxon>
        <taxon>Tracheophyta</taxon>
        <taxon>Spermatophyta</taxon>
        <taxon>Magnoliopsida</taxon>
        <taxon>eudicotyledons</taxon>
        <taxon>Gunneridae</taxon>
        <taxon>Pentapetalae</taxon>
        <taxon>asterids</taxon>
        <taxon>lamiids</taxon>
        <taxon>Gentianales</taxon>
        <taxon>Rubiaceae</taxon>
        <taxon>Rubioideae</taxon>
        <taxon>Spermacoceae</taxon>
        <taxon>Hedyotis-Oldenlandia complex</taxon>
        <taxon>Oldenlandia</taxon>
    </lineage>
</organism>
<dbReference type="SUPFAM" id="SSF51182">
    <property type="entry name" value="RmlC-like cupins"/>
    <property type="match status" value="1"/>
</dbReference>
<dbReference type="InterPro" id="IPR014710">
    <property type="entry name" value="RmlC-like_jellyroll"/>
</dbReference>
<evidence type="ECO:0000256" key="2">
    <source>
        <dbReference type="ARBA" id="ARBA00022729"/>
    </source>
</evidence>
<dbReference type="InterPro" id="IPR011051">
    <property type="entry name" value="RmlC_Cupin_sf"/>
</dbReference>
<dbReference type="PANTHER" id="PTHR31189">
    <property type="entry name" value="OS03G0336100 PROTEIN-RELATED"/>
    <property type="match status" value="1"/>
</dbReference>
<dbReference type="InterPro" id="IPR006045">
    <property type="entry name" value="Cupin_1"/>
</dbReference>
<keyword evidence="3 6" id="KW-0758">Storage protein</keyword>
<comment type="function">
    <text evidence="6">Seed storage protein.</text>
</comment>
<evidence type="ECO:0000256" key="4">
    <source>
        <dbReference type="ARBA" id="ARBA00023129"/>
    </source>
</evidence>
<dbReference type="FunFam" id="2.60.120.10:FF:000073">
    <property type="entry name" value="Glycinin G1"/>
    <property type="match status" value="1"/>
</dbReference>
<evidence type="ECO:0000259" key="8">
    <source>
        <dbReference type="SMART" id="SM00835"/>
    </source>
</evidence>
<dbReference type="EMBL" id="OX459118">
    <property type="protein sequence ID" value="CAI9091480.1"/>
    <property type="molecule type" value="Genomic_DNA"/>
</dbReference>
<dbReference type="CDD" id="cd02242">
    <property type="entry name" value="cupin_11S_legumin_N"/>
    <property type="match status" value="1"/>
</dbReference>
<evidence type="ECO:0000256" key="6">
    <source>
        <dbReference type="RuleBase" id="RU003681"/>
    </source>
</evidence>
<feature type="domain" description="Cupin type-1" evidence="8">
    <location>
        <begin position="320"/>
        <end position="469"/>
    </location>
</feature>
<evidence type="ECO:0000256" key="7">
    <source>
        <dbReference type="SAM" id="SignalP"/>
    </source>
</evidence>
<dbReference type="InterPro" id="IPR050253">
    <property type="entry name" value="Seed_Storage-Functional"/>
</dbReference>
<gene>
    <name evidence="9" type="ORF">OLC1_LOCUS3398</name>
</gene>
<feature type="signal peptide" evidence="7">
    <location>
        <begin position="1"/>
        <end position="41"/>
    </location>
</feature>
<dbReference type="GO" id="GO:0045735">
    <property type="term" value="F:nutrient reservoir activity"/>
    <property type="evidence" value="ECO:0007669"/>
    <property type="project" value="UniProtKB-KW"/>
</dbReference>
<keyword evidence="4 6" id="KW-0708">Seed storage protein</keyword>
<evidence type="ECO:0000313" key="9">
    <source>
        <dbReference type="EMBL" id="CAI9091480.1"/>
    </source>
</evidence>
<dbReference type="AlphaFoldDB" id="A0AAV1C7A0"/>
<protein>
    <submittedName>
        <fullName evidence="9">OLC1v1026521C1</fullName>
    </submittedName>
</protein>
<dbReference type="PANTHER" id="PTHR31189:SF35">
    <property type="entry name" value="12S SEED STORAGE PROTEIN CRB"/>
    <property type="match status" value="1"/>
</dbReference>
<keyword evidence="2 7" id="KW-0732">Signal</keyword>
<proteinExistence type="inferred from homology"/>
<dbReference type="PROSITE" id="PS00305">
    <property type="entry name" value="11S_SEED_STORAGE"/>
    <property type="match status" value="1"/>
</dbReference>
<dbReference type="Pfam" id="PF00190">
    <property type="entry name" value="Cupin_1"/>
    <property type="match status" value="2"/>
</dbReference>
<sequence length="500" mass="56287">MPCNFGCSCQIRRARCHSPLQGSSLQFLALSFLTLFSGCLAVQRGQQFQQGMGQCSLTNLNPLEPMRRLEYEGGYSEFWDSNNEQLRCAGVAVTRHVIGSRGLLLPSFNNAPTMVFVIQGNGILGVMDPGCPETYQSVGQIQGQQSEQGQQRFRDQHQKIHQLYRGDVIALPTGVAHWCHNEGNQDLVLVVVHHTANLENQLDENLRRFFIAGNPQQQQRQGTYQGQQQPGQQRHQGVNIFQAFDAQILAQAFQVDQETVRKLQNENDNRGSIIRVRDEFRIVSPRREQQFQEQQQGGGYYMNEKANGFEETICSLRFRENLANPERADIYTANGGSIAALNSLNLPILRVLRLSAGRGLLRPAAMVAPHWNINAHSISYIARGNARVQIVGNSNRPVFDGEVREGQLLIVPQNFAHFKQAGNQGCEWFTVKTNDQARTSPLVGKTSVIRAMPEEVLINAYQLSREEARRIKYNRQEVTILSPQYSESQQRGVEIPMSVV</sequence>
<keyword evidence="5 6" id="KW-1015">Disulfide bond</keyword>
<keyword evidence="10" id="KW-1185">Reference proteome</keyword>
<evidence type="ECO:0000256" key="3">
    <source>
        <dbReference type="ARBA" id="ARBA00022761"/>
    </source>
</evidence>
<comment type="similarity">
    <text evidence="1 6">Belongs to the 11S seed storage protein (globulins) family.</text>
</comment>
<evidence type="ECO:0000313" key="10">
    <source>
        <dbReference type="Proteomes" id="UP001161247"/>
    </source>
</evidence>
<evidence type="ECO:0000256" key="5">
    <source>
        <dbReference type="ARBA" id="ARBA00023157"/>
    </source>
</evidence>
<reference evidence="9" key="1">
    <citation type="submission" date="2023-03" db="EMBL/GenBank/DDBJ databases">
        <authorList>
            <person name="Julca I."/>
        </authorList>
    </citation>
    <scope>NUCLEOTIDE SEQUENCE</scope>
</reference>
<dbReference type="GO" id="GO:0048316">
    <property type="term" value="P:seed development"/>
    <property type="evidence" value="ECO:0007669"/>
    <property type="project" value="UniProtKB-ARBA"/>
</dbReference>
<dbReference type="PRINTS" id="PR00439">
    <property type="entry name" value="11SGLOBULIN"/>
</dbReference>
<dbReference type="SMART" id="SM00835">
    <property type="entry name" value="Cupin_1"/>
    <property type="match status" value="2"/>
</dbReference>
<feature type="domain" description="Cupin type-1" evidence="8">
    <location>
        <begin position="58"/>
        <end position="261"/>
    </location>
</feature>
<feature type="chain" id="PRO_5043796526" evidence="7">
    <location>
        <begin position="42"/>
        <end position="500"/>
    </location>
</feature>